<evidence type="ECO:0000313" key="2">
    <source>
        <dbReference type="EMBL" id="KAF2190447.1"/>
    </source>
</evidence>
<keyword evidence="3" id="KW-1185">Reference proteome</keyword>
<dbReference type="Proteomes" id="UP000800200">
    <property type="component" value="Unassembled WGS sequence"/>
</dbReference>
<proteinExistence type="predicted"/>
<dbReference type="OrthoDB" id="5416097at2759"/>
<evidence type="ECO:0000256" key="1">
    <source>
        <dbReference type="SAM" id="MobiDB-lite"/>
    </source>
</evidence>
<reference evidence="2" key="1">
    <citation type="journal article" date="2020" name="Stud. Mycol.">
        <title>101 Dothideomycetes genomes: a test case for predicting lifestyles and emergence of pathogens.</title>
        <authorList>
            <person name="Haridas S."/>
            <person name="Albert R."/>
            <person name="Binder M."/>
            <person name="Bloem J."/>
            <person name="Labutti K."/>
            <person name="Salamov A."/>
            <person name="Andreopoulos B."/>
            <person name="Baker S."/>
            <person name="Barry K."/>
            <person name="Bills G."/>
            <person name="Bluhm B."/>
            <person name="Cannon C."/>
            <person name="Castanera R."/>
            <person name="Culley D."/>
            <person name="Daum C."/>
            <person name="Ezra D."/>
            <person name="Gonzalez J."/>
            <person name="Henrissat B."/>
            <person name="Kuo A."/>
            <person name="Liang C."/>
            <person name="Lipzen A."/>
            <person name="Lutzoni F."/>
            <person name="Magnuson J."/>
            <person name="Mondo S."/>
            <person name="Nolan M."/>
            <person name="Ohm R."/>
            <person name="Pangilinan J."/>
            <person name="Park H.-J."/>
            <person name="Ramirez L."/>
            <person name="Alfaro M."/>
            <person name="Sun H."/>
            <person name="Tritt A."/>
            <person name="Yoshinaga Y."/>
            <person name="Zwiers L.-H."/>
            <person name="Turgeon B."/>
            <person name="Goodwin S."/>
            <person name="Spatafora J."/>
            <person name="Crous P."/>
            <person name="Grigoriev I."/>
        </authorList>
    </citation>
    <scope>NUCLEOTIDE SEQUENCE</scope>
    <source>
        <strain evidence="2">CBS 207.26</strain>
    </source>
</reference>
<accession>A0A6A6EEI3</accession>
<dbReference type="EMBL" id="ML994618">
    <property type="protein sequence ID" value="KAF2190447.1"/>
    <property type="molecule type" value="Genomic_DNA"/>
</dbReference>
<protein>
    <submittedName>
        <fullName evidence="2">Uncharacterized protein</fullName>
    </submittedName>
</protein>
<name>A0A6A6EEI3_9PEZI</name>
<sequence length="200" mass="22412">FFESVESSARVVPTSSAASTPQRPTTPLQPPPSQQLIPAGDSRGQKRNSSRQCVVTRSKAQQDLCHQRDQRKCILTKSGKPNKSKERVDAWYNTIFPLGIEERAYFALKPIRMSDNKKRLARLFNHETCAKISSRCEISLKTDNPDMYTEDDWDIDIAEGPATYLEEHFPAQLPGIQRSGHMITLRGGGGSGEGEEYKES</sequence>
<feature type="non-terminal residue" evidence="2">
    <location>
        <position position="1"/>
    </location>
</feature>
<evidence type="ECO:0000313" key="3">
    <source>
        <dbReference type="Proteomes" id="UP000800200"/>
    </source>
</evidence>
<organism evidence="2 3">
    <name type="scientific">Zopfia rhizophila CBS 207.26</name>
    <dbReference type="NCBI Taxonomy" id="1314779"/>
    <lineage>
        <taxon>Eukaryota</taxon>
        <taxon>Fungi</taxon>
        <taxon>Dikarya</taxon>
        <taxon>Ascomycota</taxon>
        <taxon>Pezizomycotina</taxon>
        <taxon>Dothideomycetes</taxon>
        <taxon>Dothideomycetes incertae sedis</taxon>
        <taxon>Zopfiaceae</taxon>
        <taxon>Zopfia</taxon>
    </lineage>
</organism>
<dbReference type="AlphaFoldDB" id="A0A6A6EEI3"/>
<gene>
    <name evidence="2" type="ORF">K469DRAFT_721301</name>
</gene>
<feature type="region of interest" description="Disordered" evidence="1">
    <location>
        <begin position="1"/>
        <end position="53"/>
    </location>
</feature>